<keyword evidence="4 7" id="KW-0812">Transmembrane</keyword>
<evidence type="ECO:0000256" key="1">
    <source>
        <dbReference type="ARBA" id="ARBA00004651"/>
    </source>
</evidence>
<evidence type="ECO:0000256" key="5">
    <source>
        <dbReference type="ARBA" id="ARBA00022989"/>
    </source>
</evidence>
<keyword evidence="2" id="KW-0813">Transport</keyword>
<dbReference type="PANTHER" id="PTHR43744">
    <property type="entry name" value="ABC TRANSPORTER PERMEASE PROTEIN MG189-RELATED-RELATED"/>
    <property type="match status" value="1"/>
</dbReference>
<keyword evidence="6 7" id="KW-0472">Membrane</keyword>
<dbReference type="GO" id="GO:0005886">
    <property type="term" value="C:plasma membrane"/>
    <property type="evidence" value="ECO:0007669"/>
    <property type="project" value="UniProtKB-SubCell"/>
</dbReference>
<dbReference type="RefSeq" id="WP_027828330.1">
    <property type="nucleotide sequence ID" value="NZ_AUEH01000017.1"/>
</dbReference>
<evidence type="ECO:0000313" key="9">
    <source>
        <dbReference type="EMBL" id="KRM23705.1"/>
    </source>
</evidence>
<protein>
    <submittedName>
        <fullName evidence="9">ABC-type sugar transport system, permease component</fullName>
    </submittedName>
</protein>
<evidence type="ECO:0000256" key="2">
    <source>
        <dbReference type="ARBA" id="ARBA00022448"/>
    </source>
</evidence>
<dbReference type="OrthoDB" id="9810086at2"/>
<evidence type="ECO:0000256" key="4">
    <source>
        <dbReference type="ARBA" id="ARBA00022692"/>
    </source>
</evidence>
<feature type="transmembrane region" description="Helical" evidence="7">
    <location>
        <begin position="188"/>
        <end position="210"/>
    </location>
</feature>
<dbReference type="eggNOG" id="COG0395">
    <property type="taxonomic scope" value="Bacteria"/>
</dbReference>
<dbReference type="GO" id="GO:0055085">
    <property type="term" value="P:transmembrane transport"/>
    <property type="evidence" value="ECO:0007669"/>
    <property type="project" value="InterPro"/>
</dbReference>
<proteinExistence type="predicted"/>
<feature type="transmembrane region" description="Helical" evidence="7">
    <location>
        <begin position="271"/>
        <end position="291"/>
    </location>
</feature>
<dbReference type="PANTHER" id="PTHR43744:SF9">
    <property type="entry name" value="POLYGALACTURONAN_RHAMNOGALACTURONAN TRANSPORT SYSTEM PERMEASE PROTEIN YTCP"/>
    <property type="match status" value="1"/>
</dbReference>
<keyword evidence="9" id="KW-0762">Sugar transport</keyword>
<evidence type="ECO:0000256" key="6">
    <source>
        <dbReference type="ARBA" id="ARBA00023136"/>
    </source>
</evidence>
<dbReference type="Gene3D" id="1.10.3720.10">
    <property type="entry name" value="MetI-like"/>
    <property type="match status" value="1"/>
</dbReference>
<dbReference type="AlphaFoldDB" id="A0A0R1X787"/>
<feature type="transmembrane region" description="Helical" evidence="7">
    <location>
        <begin position="114"/>
        <end position="134"/>
    </location>
</feature>
<dbReference type="PROSITE" id="PS50928">
    <property type="entry name" value="ABC_TM1"/>
    <property type="match status" value="1"/>
</dbReference>
<evidence type="ECO:0000256" key="7">
    <source>
        <dbReference type="SAM" id="Phobius"/>
    </source>
</evidence>
<dbReference type="PATRIC" id="fig|1122147.4.peg.1622"/>
<evidence type="ECO:0000313" key="10">
    <source>
        <dbReference type="Proteomes" id="UP000050949"/>
    </source>
</evidence>
<gene>
    <name evidence="9" type="ORF">FC91_GL001563</name>
</gene>
<evidence type="ECO:0000256" key="3">
    <source>
        <dbReference type="ARBA" id="ARBA00022475"/>
    </source>
</evidence>
<feature type="transmembrane region" description="Helical" evidence="7">
    <location>
        <begin position="83"/>
        <end position="102"/>
    </location>
</feature>
<sequence>MHANHLIKDTRGDKVFKFFLFIFIVLAVLLVLYPLIYIVSASVSDLQSVNSGAMWLLPHGFTLEGYKVILNYGDIWRGYGMTIFYTVSGTLVSLALTIPCAYAISRPDFSGKKWFTNFMLVTMFVGGGLIPSYLLIRALGWVNTVWAIIIPGAASIYNIIVTRSFFQSSIPWEMQEAAIVDGATDFQLFFKIVLPLSAPIIAVMALFYGVGQWNSYFSALVYLQNKNLYPLQMVLRQILVLQDLQQGAATGATVTQSAAQAAFSKEQLVAVIKYGVMIVSSLPVILVYPFLQRFFVKGVLIGSLKG</sequence>
<feature type="transmembrane region" description="Helical" evidence="7">
    <location>
        <begin position="140"/>
        <end position="160"/>
    </location>
</feature>
<accession>A0A0R1X787</accession>
<reference evidence="9 10" key="1">
    <citation type="journal article" date="2015" name="Genome Announc.">
        <title>Expanding the biotechnology potential of lactobacilli through comparative genomics of 213 strains and associated genera.</title>
        <authorList>
            <person name="Sun Z."/>
            <person name="Harris H.M."/>
            <person name="McCann A."/>
            <person name="Guo C."/>
            <person name="Argimon S."/>
            <person name="Zhang W."/>
            <person name="Yang X."/>
            <person name="Jeffery I.B."/>
            <person name="Cooney J.C."/>
            <person name="Kagawa T.F."/>
            <person name="Liu W."/>
            <person name="Song Y."/>
            <person name="Salvetti E."/>
            <person name="Wrobel A."/>
            <person name="Rasinkangas P."/>
            <person name="Parkhill J."/>
            <person name="Rea M.C."/>
            <person name="O'Sullivan O."/>
            <person name="Ritari J."/>
            <person name="Douillard F.P."/>
            <person name="Paul Ross R."/>
            <person name="Yang R."/>
            <person name="Briner A.E."/>
            <person name="Felis G.E."/>
            <person name="de Vos W.M."/>
            <person name="Barrangou R."/>
            <person name="Klaenhammer T.R."/>
            <person name="Caufield P.W."/>
            <person name="Cui Y."/>
            <person name="Zhang H."/>
            <person name="O'Toole P.W."/>
        </authorList>
    </citation>
    <scope>NUCLEOTIDE SEQUENCE [LARGE SCALE GENOMIC DNA]</scope>
    <source>
        <strain evidence="9 10">DSM 16991</strain>
    </source>
</reference>
<comment type="caution">
    <text evidence="9">The sequence shown here is derived from an EMBL/GenBank/DDBJ whole genome shotgun (WGS) entry which is preliminary data.</text>
</comment>
<evidence type="ECO:0000259" key="8">
    <source>
        <dbReference type="PROSITE" id="PS50928"/>
    </source>
</evidence>
<dbReference type="InterPro" id="IPR000515">
    <property type="entry name" value="MetI-like"/>
</dbReference>
<comment type="subcellular location">
    <subcellularLocation>
        <location evidence="1">Cell membrane</location>
        <topology evidence="1">Multi-pass membrane protein</topology>
    </subcellularLocation>
</comment>
<organism evidence="9 10">
    <name type="scientific">Schleiferilactobacillus harbinensis DSM 16991</name>
    <dbReference type="NCBI Taxonomy" id="1122147"/>
    <lineage>
        <taxon>Bacteria</taxon>
        <taxon>Bacillati</taxon>
        <taxon>Bacillota</taxon>
        <taxon>Bacilli</taxon>
        <taxon>Lactobacillales</taxon>
        <taxon>Lactobacillaceae</taxon>
        <taxon>Schleiferilactobacillus</taxon>
    </lineage>
</organism>
<dbReference type="Proteomes" id="UP000050949">
    <property type="component" value="Unassembled WGS sequence"/>
</dbReference>
<dbReference type="InterPro" id="IPR035906">
    <property type="entry name" value="MetI-like_sf"/>
</dbReference>
<dbReference type="SUPFAM" id="SSF161098">
    <property type="entry name" value="MetI-like"/>
    <property type="match status" value="1"/>
</dbReference>
<dbReference type="EMBL" id="AZFW01000150">
    <property type="protein sequence ID" value="KRM23705.1"/>
    <property type="molecule type" value="Genomic_DNA"/>
</dbReference>
<feature type="transmembrane region" description="Helical" evidence="7">
    <location>
        <begin position="18"/>
        <end position="39"/>
    </location>
</feature>
<keyword evidence="5 7" id="KW-1133">Transmembrane helix</keyword>
<name>A0A0R1X787_9LACO</name>
<keyword evidence="3" id="KW-1003">Cell membrane</keyword>
<dbReference type="CDD" id="cd06261">
    <property type="entry name" value="TM_PBP2"/>
    <property type="match status" value="1"/>
</dbReference>
<feature type="domain" description="ABC transmembrane type-1" evidence="8">
    <location>
        <begin position="79"/>
        <end position="295"/>
    </location>
</feature>